<evidence type="ECO:0000259" key="1">
    <source>
        <dbReference type="Pfam" id="PF13175"/>
    </source>
</evidence>
<dbReference type="SUPFAM" id="SSF52540">
    <property type="entry name" value="P-loop containing nucleoside triphosphate hydrolases"/>
    <property type="match status" value="1"/>
</dbReference>
<feature type="domain" description="Endonuclease GajA/Old nuclease/RecF-like AAA" evidence="1">
    <location>
        <begin position="15"/>
        <end position="115"/>
    </location>
</feature>
<dbReference type="Pfam" id="PF13304">
    <property type="entry name" value="AAA_21"/>
    <property type="match status" value="1"/>
</dbReference>
<dbReference type="InterPro" id="IPR003959">
    <property type="entry name" value="ATPase_AAA_core"/>
</dbReference>
<gene>
    <name evidence="3" type="ORF">XE10_1968</name>
</gene>
<dbReference type="InterPro" id="IPR014555">
    <property type="entry name" value="RecF-like"/>
</dbReference>
<dbReference type="InterPro" id="IPR041685">
    <property type="entry name" value="AAA_GajA/Old/RecF-like"/>
</dbReference>
<evidence type="ECO:0000259" key="2">
    <source>
        <dbReference type="Pfam" id="PF13304"/>
    </source>
</evidence>
<dbReference type="AlphaFoldDB" id="A0A101IP93"/>
<proteinExistence type="predicted"/>
<accession>A0A101IP93</accession>
<feature type="domain" description="ATPase AAA-type core" evidence="2">
    <location>
        <begin position="179"/>
        <end position="345"/>
    </location>
</feature>
<dbReference type="GO" id="GO:0005524">
    <property type="term" value="F:ATP binding"/>
    <property type="evidence" value="ECO:0007669"/>
    <property type="project" value="InterPro"/>
</dbReference>
<dbReference type="PANTHER" id="PTHR40396">
    <property type="entry name" value="ATPASE-LIKE PROTEIN"/>
    <property type="match status" value="1"/>
</dbReference>
<dbReference type="Gene3D" id="3.40.50.300">
    <property type="entry name" value="P-loop containing nucleotide triphosphate hydrolases"/>
    <property type="match status" value="2"/>
</dbReference>
<reference evidence="4" key="1">
    <citation type="journal article" date="2015" name="MBio">
        <title>Genome-Resolved Metagenomic Analysis Reveals Roles for Candidate Phyla and Other Microbial Community Members in Biogeochemical Transformations in Oil Reservoirs.</title>
        <authorList>
            <person name="Hu P."/>
            <person name="Tom L."/>
            <person name="Singh A."/>
            <person name="Thomas B.C."/>
            <person name="Baker B.J."/>
            <person name="Piceno Y.M."/>
            <person name="Andersen G.L."/>
            <person name="Banfield J.F."/>
        </authorList>
    </citation>
    <scope>NUCLEOTIDE SEQUENCE [LARGE SCALE GENOMIC DNA]</scope>
</reference>
<evidence type="ECO:0000313" key="4">
    <source>
        <dbReference type="Proteomes" id="UP000054598"/>
    </source>
</evidence>
<comment type="caution">
    <text evidence="3">The sequence shown here is derived from an EMBL/GenBank/DDBJ whole genome shotgun (WGS) entry which is preliminary data.</text>
</comment>
<dbReference type="PANTHER" id="PTHR40396:SF1">
    <property type="entry name" value="ATPASE AAA-TYPE CORE DOMAIN-CONTAINING PROTEIN"/>
    <property type="match status" value="1"/>
</dbReference>
<protein>
    <submittedName>
        <fullName evidence="3">ATPase</fullName>
    </submittedName>
</protein>
<dbReference type="EMBL" id="LGHE01000302">
    <property type="protein sequence ID" value="KUK98809.1"/>
    <property type="molecule type" value="Genomic_DNA"/>
</dbReference>
<dbReference type="GO" id="GO:0016887">
    <property type="term" value="F:ATP hydrolysis activity"/>
    <property type="evidence" value="ECO:0007669"/>
    <property type="project" value="InterPro"/>
</dbReference>
<organism evidence="3 4">
    <name type="scientific">Methanoculleus marisnigri</name>
    <dbReference type="NCBI Taxonomy" id="2198"/>
    <lineage>
        <taxon>Archaea</taxon>
        <taxon>Methanobacteriati</taxon>
        <taxon>Methanobacteriota</taxon>
        <taxon>Stenosarchaea group</taxon>
        <taxon>Methanomicrobia</taxon>
        <taxon>Methanomicrobiales</taxon>
        <taxon>Methanomicrobiaceae</taxon>
        <taxon>Methanoculleus</taxon>
    </lineage>
</organism>
<evidence type="ECO:0000313" key="3">
    <source>
        <dbReference type="EMBL" id="KUK98809.1"/>
    </source>
</evidence>
<dbReference type="Proteomes" id="UP000054598">
    <property type="component" value="Unassembled WGS sequence"/>
</dbReference>
<dbReference type="Pfam" id="PF13175">
    <property type="entry name" value="AAA_15"/>
    <property type="match status" value="1"/>
</dbReference>
<sequence length="419" mass="47625">MMPPDRPPYQPPPRIEYLKVKNYRALFDLELKDIQPFTVFLGPNGSGKSTIFDVFAFLSECFTTGLRRAWDKRGRFKELRTRGSEGDIIIELKYRERPGSPLITYHLAIGESKKGPYVAEEWLQWRRKTNGKPFKFLDFRNGSGEVITGEMPDEQDERKEETLDSPEVLAVNTLGQFAKHPRVSALRRFITGWYLSYLSADATRGLPEAGPQEHLSSTGDNLPNVIQYLKEQHPNTLNAILTTLSERIPRLETVDSVLLADGRLLLQIKDAPFEQPVLAKFASDGTMKMLAYLTMLSDPEPPLLIGIEEPENQLHPRHLAVLAEEFRAASTRTQLMVTTHSPIFVNALAPEEVWILYRSEQGYTQAQRASELKGVKEFIEEGAKLGDLWMEEYFPFDEPEGAGSRMKRADRTIQARLTG</sequence>
<dbReference type="InterPro" id="IPR027417">
    <property type="entry name" value="P-loop_NTPase"/>
</dbReference>
<dbReference type="PATRIC" id="fig|2198.3.peg.2241"/>
<dbReference type="PIRSF" id="PIRSF029347">
    <property type="entry name" value="RecF"/>
    <property type="match status" value="1"/>
</dbReference>
<name>A0A101IP93_9EURY</name>